<dbReference type="GO" id="GO:0006950">
    <property type="term" value="P:response to stress"/>
    <property type="evidence" value="ECO:0007669"/>
    <property type="project" value="UniProtKB-ARBA"/>
</dbReference>
<dbReference type="SUPFAM" id="SSF52425">
    <property type="entry name" value="Cryptochrome/photolyase, N-terminal domain"/>
    <property type="match status" value="1"/>
</dbReference>
<evidence type="ECO:0000256" key="1">
    <source>
        <dbReference type="ARBA" id="ARBA00001974"/>
    </source>
</evidence>
<dbReference type="PROSITE" id="PS51645">
    <property type="entry name" value="PHR_CRY_ALPHA_BETA"/>
    <property type="match status" value="1"/>
</dbReference>
<dbReference type="InterPro" id="IPR036134">
    <property type="entry name" value="Crypto/Photolyase_FAD-like_sf"/>
</dbReference>
<dbReference type="Pfam" id="PF00875">
    <property type="entry name" value="DNA_photolyase"/>
    <property type="match status" value="1"/>
</dbReference>
<dbReference type="Gene3D" id="3.40.50.620">
    <property type="entry name" value="HUPs"/>
    <property type="match status" value="1"/>
</dbReference>
<accession>A0A6C0CCB5</accession>
<keyword evidence="2" id="KW-0285">Flavoprotein</keyword>
<reference evidence="6" key="1">
    <citation type="journal article" date="2020" name="Nature">
        <title>Giant virus diversity and host interactions through global metagenomics.</title>
        <authorList>
            <person name="Schulz F."/>
            <person name="Roux S."/>
            <person name="Paez-Espino D."/>
            <person name="Jungbluth S."/>
            <person name="Walsh D.A."/>
            <person name="Denef V.J."/>
            <person name="McMahon K.D."/>
            <person name="Konstantinidis K.T."/>
            <person name="Eloe-Fadrosh E.A."/>
            <person name="Kyrpides N.C."/>
            <person name="Woyke T."/>
        </authorList>
    </citation>
    <scope>NUCLEOTIDE SEQUENCE</scope>
    <source>
        <strain evidence="6">GVMAG-M-3300020192-26</strain>
    </source>
</reference>
<dbReference type="InterPro" id="IPR018394">
    <property type="entry name" value="DNA_photolyase_1_CS_C"/>
</dbReference>
<dbReference type="GO" id="GO:0006139">
    <property type="term" value="P:nucleobase-containing compound metabolic process"/>
    <property type="evidence" value="ECO:0007669"/>
    <property type="project" value="UniProtKB-ARBA"/>
</dbReference>
<dbReference type="EMBL" id="MN739368">
    <property type="protein sequence ID" value="QHT01305.1"/>
    <property type="molecule type" value="Genomic_DNA"/>
</dbReference>
<dbReference type="AlphaFoldDB" id="A0A6C0CCB5"/>
<dbReference type="PANTHER" id="PTHR11455">
    <property type="entry name" value="CRYPTOCHROME"/>
    <property type="match status" value="1"/>
</dbReference>
<dbReference type="PRINTS" id="PR00147">
    <property type="entry name" value="DNAPHOTLYASE"/>
</dbReference>
<dbReference type="SUPFAM" id="SSF48173">
    <property type="entry name" value="Cryptochrome/photolyase FAD-binding domain"/>
    <property type="match status" value="1"/>
</dbReference>
<feature type="domain" description="Photolyase/cryptochrome alpha/beta" evidence="5">
    <location>
        <begin position="3"/>
        <end position="130"/>
    </location>
</feature>
<dbReference type="InterPro" id="IPR005101">
    <property type="entry name" value="Cryptochr/Photolyase_FAD-bd"/>
</dbReference>
<keyword evidence="3" id="KW-0274">FAD</keyword>
<dbReference type="GO" id="GO:0003904">
    <property type="term" value="F:deoxyribodipyrimidine photo-lyase activity"/>
    <property type="evidence" value="ECO:0007669"/>
    <property type="project" value="TreeGrafter"/>
</dbReference>
<evidence type="ECO:0000256" key="2">
    <source>
        <dbReference type="ARBA" id="ARBA00022630"/>
    </source>
</evidence>
<dbReference type="PROSITE" id="PS00691">
    <property type="entry name" value="DNA_PHOTOLYASES_1_2"/>
    <property type="match status" value="1"/>
</dbReference>
<dbReference type="Gene3D" id="1.25.40.80">
    <property type="match status" value="1"/>
</dbReference>
<comment type="cofactor">
    <cofactor evidence="1">
        <name>FAD</name>
        <dbReference type="ChEBI" id="CHEBI:57692"/>
    </cofactor>
</comment>
<evidence type="ECO:0000259" key="5">
    <source>
        <dbReference type="PROSITE" id="PS51645"/>
    </source>
</evidence>
<dbReference type="Gene3D" id="1.10.579.10">
    <property type="entry name" value="DNA Cyclobutane Dipyrimidine Photolyase, subunit A, domain 3"/>
    <property type="match status" value="1"/>
</dbReference>
<protein>
    <recommendedName>
        <fullName evidence="5">Photolyase/cryptochrome alpha/beta domain-containing protein</fullName>
    </recommendedName>
</protein>
<dbReference type="InterPro" id="IPR006050">
    <property type="entry name" value="DNA_photolyase_N"/>
</dbReference>
<proteinExistence type="predicted"/>
<dbReference type="PANTHER" id="PTHR11455:SF9">
    <property type="entry name" value="CRYPTOCHROME CIRCADIAN CLOCK 5 ISOFORM X1"/>
    <property type="match status" value="1"/>
</dbReference>
<dbReference type="InterPro" id="IPR014729">
    <property type="entry name" value="Rossmann-like_a/b/a_fold"/>
</dbReference>
<evidence type="ECO:0000256" key="4">
    <source>
        <dbReference type="ARBA" id="ARBA00022991"/>
    </source>
</evidence>
<dbReference type="GO" id="GO:0003677">
    <property type="term" value="F:DNA binding"/>
    <property type="evidence" value="ECO:0007669"/>
    <property type="project" value="TreeGrafter"/>
</dbReference>
<dbReference type="InterPro" id="IPR036155">
    <property type="entry name" value="Crypto/Photolyase_N_sf"/>
</dbReference>
<evidence type="ECO:0000256" key="3">
    <source>
        <dbReference type="ARBA" id="ARBA00022827"/>
    </source>
</evidence>
<name>A0A6C0CCB5_9ZZZZ</name>
<organism evidence="6">
    <name type="scientific">viral metagenome</name>
    <dbReference type="NCBI Taxonomy" id="1070528"/>
    <lineage>
        <taxon>unclassified sequences</taxon>
        <taxon>metagenomes</taxon>
        <taxon>organismal metagenomes</taxon>
    </lineage>
</organism>
<dbReference type="Pfam" id="PF03441">
    <property type="entry name" value="FAD_binding_7"/>
    <property type="match status" value="1"/>
</dbReference>
<dbReference type="GO" id="GO:0071949">
    <property type="term" value="F:FAD binding"/>
    <property type="evidence" value="ECO:0007669"/>
    <property type="project" value="TreeGrafter"/>
</dbReference>
<evidence type="ECO:0000313" key="6">
    <source>
        <dbReference type="EMBL" id="QHT01305.1"/>
    </source>
</evidence>
<dbReference type="InterPro" id="IPR002081">
    <property type="entry name" value="Cryptochrome/DNA_photolyase_1"/>
</dbReference>
<sequence>MNNLSLFIFRRDLRITDNTGLIKALSESKSVIPLFIFTPTQISDKNKFKSSNSIQFMVESLYDLDKKIDKLWTIYGDEIEVINNLCKKHPISAIYINEDYTPYAIKRDTKIKNYCHKNNIALNISTDILLIDRNDITAKNGNYYHQFTMFHKNASQYPIRKPIRNRLNNFEPNKSKKWSIEKLDNFLLDNDYYEINENLAVRGGRTHALKILGNVHKMRNYKHDKQYPEYPTTKLSAHLKFGNVSIREAYYIFLTEKSGELVRGLYWRDFYYYVSFHFDDDFYGYQYVGINHNSEHQKWEHNNTYLSAWQDGRTGFPFVDAAMREMNTTGFMHNRGRLIVSQFLTKDLLIDWKFGENYFSRTLVDIDRAQNLGNWNWSASYGLDNSPFLRIFNPWTQSATYDSKCNYIKKWLPELADVEPKHIHKWFKYHSLYPNVDYPSPIVDHATQRKKFIKYYTAYTRSIKKSSHR</sequence>
<keyword evidence="4" id="KW-0157">Chromophore</keyword>